<accession>A0A8J3AYT3</accession>
<comment type="caution">
    <text evidence="3">The sequence shown here is derived from an EMBL/GenBank/DDBJ whole genome shotgun (WGS) entry which is preliminary data.</text>
</comment>
<dbReference type="InterPro" id="IPR006827">
    <property type="entry name" value="Lant_deHydtase_N"/>
</dbReference>
<keyword evidence="4" id="KW-1185">Reference proteome</keyword>
<evidence type="ECO:0000313" key="4">
    <source>
        <dbReference type="Proteomes" id="UP000649739"/>
    </source>
</evidence>
<feature type="domain" description="Thiopeptide-type bacteriocin biosynthesis" evidence="2">
    <location>
        <begin position="762"/>
        <end position="1003"/>
    </location>
</feature>
<dbReference type="InterPro" id="IPR023809">
    <property type="entry name" value="Thiopep_bacteriocin_synth_dom"/>
</dbReference>
<dbReference type="AlphaFoldDB" id="A0A8J3AYT3"/>
<dbReference type="Proteomes" id="UP000649739">
    <property type="component" value="Unassembled WGS sequence"/>
</dbReference>
<evidence type="ECO:0000313" key="3">
    <source>
        <dbReference type="EMBL" id="GGJ75424.1"/>
    </source>
</evidence>
<dbReference type="EMBL" id="BMQB01000001">
    <property type="protein sequence ID" value="GGJ75424.1"/>
    <property type="molecule type" value="Genomic_DNA"/>
</dbReference>
<proteinExistence type="predicted"/>
<dbReference type="Pfam" id="PF04738">
    <property type="entry name" value="Lant_dehydr_N"/>
    <property type="match status" value="1"/>
</dbReference>
<reference evidence="3" key="1">
    <citation type="journal article" date="2014" name="Int. J. Syst. Evol. Microbiol.">
        <title>Complete genome sequence of Corynebacterium casei LMG S-19264T (=DSM 44701T), isolated from a smear-ripened cheese.</title>
        <authorList>
            <consortium name="US DOE Joint Genome Institute (JGI-PGF)"/>
            <person name="Walter F."/>
            <person name="Albersmeier A."/>
            <person name="Kalinowski J."/>
            <person name="Ruckert C."/>
        </authorList>
    </citation>
    <scope>NUCLEOTIDE SEQUENCE</scope>
    <source>
        <strain evidence="3">JCM 3090</strain>
    </source>
</reference>
<dbReference type="RefSeq" id="WP_189168061.1">
    <property type="nucleotide sequence ID" value="NZ_BMQB01000001.1"/>
</dbReference>
<feature type="domain" description="Lantibiotic dehydratase N-terminal" evidence="1">
    <location>
        <begin position="45"/>
        <end position="693"/>
    </location>
</feature>
<protein>
    <submittedName>
        <fullName evidence="3">Uncharacterized protein</fullName>
    </submittedName>
</protein>
<evidence type="ECO:0000259" key="1">
    <source>
        <dbReference type="Pfam" id="PF04738"/>
    </source>
</evidence>
<evidence type="ECO:0000259" key="2">
    <source>
        <dbReference type="Pfam" id="PF14028"/>
    </source>
</evidence>
<reference evidence="3" key="2">
    <citation type="submission" date="2020-09" db="EMBL/GenBank/DDBJ databases">
        <authorList>
            <person name="Sun Q."/>
            <person name="Ohkuma M."/>
        </authorList>
    </citation>
    <scope>NUCLEOTIDE SEQUENCE</scope>
    <source>
        <strain evidence="3">JCM 3090</strain>
    </source>
</reference>
<organism evidence="3 4">
    <name type="scientific">Pilimelia anulata</name>
    <dbReference type="NCBI Taxonomy" id="53371"/>
    <lineage>
        <taxon>Bacteria</taxon>
        <taxon>Bacillati</taxon>
        <taxon>Actinomycetota</taxon>
        <taxon>Actinomycetes</taxon>
        <taxon>Micromonosporales</taxon>
        <taxon>Micromonosporaceae</taxon>
        <taxon>Pilimelia</taxon>
    </lineage>
</organism>
<gene>
    <name evidence="3" type="ORF">GCM10010123_01790</name>
</gene>
<dbReference type="NCBIfam" id="TIGR03891">
    <property type="entry name" value="thiopep_ocin"/>
    <property type="match status" value="1"/>
</dbReference>
<dbReference type="Pfam" id="PF14028">
    <property type="entry name" value="Lant_dehydr_C"/>
    <property type="match status" value="1"/>
</dbReference>
<name>A0A8J3AYT3_9ACTN</name>
<sequence length="1015" mass="109618">MFQVIDAVLVRAASAPLSAGPAWWPALEDGNEQLWRQWTSDVTTDAAFAGALAHASPFLAQRAHGFAAGATLGVRDARRLTLSMMRYVLRATARATPYGLFAGVAPVQLGGSATAVIGERHRPKARVRARWFAQLVEQLEADPKLRNLLLVQANNLVTQRVGYLVLPNRPSRDPDGAPAHVNVRATAPTRAALAYADASIRWPQLSTRLATSFGVDGAVADGLICGLVQQGLLLTHLSPSMVDTRPASRLAQQLASAKVVDVHVDGTALAAVRDLTTSVVQLAAEHDGAPNLAQAAIRRQRLNKVVEGDRAGEGVAVDLRLDATVTLPRRAVDEVARACATLVRLANPNPGGWRAWHVAFLDRYGLRAAVRVLDVVDEAMGLGYPAGFHGGPLRPRQVFTDRDRALLALAQTAALTGQHEISVDDALIDRVAGGVQDATGQVQPSCALTVRVHADSTDAIVQGRFDMTVVGVSRHAGTTIGRFLDLLPDDAQQTMVGALAAVPTVTVGALAVQVTATGPYIDTLDVARSQQVLPHLLPVGEYHDLPAEQVVRLDDLAVTADRDRLYLVSLSRRRVVEPILFNAVEPVRHTLPVVRFLTELPAAFCTPCTRFDWGAAADLPFLPALRSGRTILAPARWLLTTEALPGNSASWPTWRAALTGWLTNTGCPNRVLVGDGDQRLALDLTESAHQALLRDYLNRSKRAALRPAPDNDHAGWLAGRAHEIVVPVASGSSPLPAPDLAMLSAAVEYGDHGNLPGASEYLYVKLYAPPQRQTEILAERLDTLLDHVPPAEQRWWYLRYHDPKPHLRLRLPTAVGPALGPWAAQLRRDGLLWRMQIDTDYPEFARYGGPAAYRAAQNVFMADSAAAQAQLRTVGQARFDVRAVTAASILNIATSLLGDSTDGMRALISRTRPVRDAPPRDLHAQVLMLTGSQNPSLAPQGYEPVLASWQRRHQALATYRQALNDAGLHPVGLLPDLMHLHHTRIAGVDLDAERTCLHLARSAALSLISRPRSQP</sequence>